<dbReference type="Proteomes" id="UP000663872">
    <property type="component" value="Unassembled WGS sequence"/>
</dbReference>
<reference evidence="2" key="1">
    <citation type="submission" date="2021-02" db="EMBL/GenBank/DDBJ databases">
        <authorList>
            <person name="Nowell W R."/>
        </authorList>
    </citation>
    <scope>NUCLEOTIDE SEQUENCE</scope>
</reference>
<protein>
    <submittedName>
        <fullName evidence="2">Uncharacterized protein</fullName>
    </submittedName>
</protein>
<dbReference type="EMBL" id="CAJNYT010000024">
    <property type="protein sequence ID" value="CAF3303746.1"/>
    <property type="molecule type" value="Genomic_DNA"/>
</dbReference>
<proteinExistence type="predicted"/>
<dbReference type="Gene3D" id="3.50.4.10">
    <property type="entry name" value="Hepatocyte Growth Factor"/>
    <property type="match status" value="1"/>
</dbReference>
<organism evidence="2 3">
    <name type="scientific">Rotaria socialis</name>
    <dbReference type="NCBI Taxonomy" id="392032"/>
    <lineage>
        <taxon>Eukaryota</taxon>
        <taxon>Metazoa</taxon>
        <taxon>Spiralia</taxon>
        <taxon>Gnathifera</taxon>
        <taxon>Rotifera</taxon>
        <taxon>Eurotatoria</taxon>
        <taxon>Bdelloidea</taxon>
        <taxon>Philodinida</taxon>
        <taxon>Philodinidae</taxon>
        <taxon>Rotaria</taxon>
    </lineage>
</organism>
<feature type="compositionally biased region" description="Low complexity" evidence="1">
    <location>
        <begin position="56"/>
        <end position="65"/>
    </location>
</feature>
<name>A0A817SRZ6_9BILA</name>
<evidence type="ECO:0000313" key="2">
    <source>
        <dbReference type="EMBL" id="CAF3303746.1"/>
    </source>
</evidence>
<gene>
    <name evidence="2" type="ORF">GRG538_LOCUS805</name>
</gene>
<evidence type="ECO:0000313" key="3">
    <source>
        <dbReference type="Proteomes" id="UP000663872"/>
    </source>
</evidence>
<evidence type="ECO:0000256" key="1">
    <source>
        <dbReference type="SAM" id="MobiDB-lite"/>
    </source>
</evidence>
<feature type="region of interest" description="Disordered" evidence="1">
    <location>
        <begin position="56"/>
        <end position="105"/>
    </location>
</feature>
<accession>A0A817SRZ6</accession>
<comment type="caution">
    <text evidence="2">The sequence shown here is derived from an EMBL/GenBank/DDBJ whole genome shotgun (WGS) entry which is preliminary data.</text>
</comment>
<sequence length="105" mass="11446">MACLHGFNLLGGDITSTSQPSFSACCSWCQSYSGYKGFTWGLPTAGNINCTISHNSSHISNRSQQTSSNMPEPNEEDPISKEVVEPISTSTQYPLSEEAKDEEHK</sequence>
<dbReference type="AlphaFoldDB" id="A0A817SRZ6"/>